<reference evidence="1" key="1">
    <citation type="journal article" date="2022" name="Int. J. Mol. Sci.">
        <title>Draft Genome of Tanacetum Coccineum: Genomic Comparison of Closely Related Tanacetum-Family Plants.</title>
        <authorList>
            <person name="Yamashiro T."/>
            <person name="Shiraishi A."/>
            <person name="Nakayama K."/>
            <person name="Satake H."/>
        </authorList>
    </citation>
    <scope>NUCLEOTIDE SEQUENCE</scope>
</reference>
<evidence type="ECO:0000313" key="2">
    <source>
        <dbReference type="Proteomes" id="UP001151760"/>
    </source>
</evidence>
<comment type="caution">
    <text evidence="1">The sequence shown here is derived from an EMBL/GenBank/DDBJ whole genome shotgun (WGS) entry which is preliminary data.</text>
</comment>
<protein>
    <recommendedName>
        <fullName evidence="3">K Homology domain-containing protein</fullName>
    </recommendedName>
</protein>
<keyword evidence="2" id="KW-1185">Reference proteome</keyword>
<sequence>MTPTQALTAIQPMADHSQKWHDGTSSINMSSSSDIDGLDAVISKLDNLGRDMKKLKENVHAIQVGCQICKDLTSTKNVLSMRKSNHWKRSSVENLGAPLLSTEVMKPSASVNVMPRNIFEYLKLANLRNTNMLVEMADMTKKAPLEIDQLVDEYELVIGKKGHMLDKIWEYYKDVHRNNTYWWHDHGFEEEERDEMVIGIEKYDPPEFRLETSSKEYSLKVDRKVCLLCEQRKWTTLYLSKENGSRFHCSGLQTFETESTVMVWLALLNLAAVTVFHMAQQVIPAAQLTIGRCNNYVMLQSIPCSLDCKIVGQILLDHPLSYALTATADVPVVYLQQFW</sequence>
<organism evidence="1 2">
    <name type="scientific">Tanacetum coccineum</name>
    <dbReference type="NCBI Taxonomy" id="301880"/>
    <lineage>
        <taxon>Eukaryota</taxon>
        <taxon>Viridiplantae</taxon>
        <taxon>Streptophyta</taxon>
        <taxon>Embryophyta</taxon>
        <taxon>Tracheophyta</taxon>
        <taxon>Spermatophyta</taxon>
        <taxon>Magnoliopsida</taxon>
        <taxon>eudicotyledons</taxon>
        <taxon>Gunneridae</taxon>
        <taxon>Pentapetalae</taxon>
        <taxon>asterids</taxon>
        <taxon>campanulids</taxon>
        <taxon>Asterales</taxon>
        <taxon>Asteraceae</taxon>
        <taxon>Asteroideae</taxon>
        <taxon>Anthemideae</taxon>
        <taxon>Anthemidinae</taxon>
        <taxon>Tanacetum</taxon>
    </lineage>
</organism>
<dbReference type="Proteomes" id="UP001151760">
    <property type="component" value="Unassembled WGS sequence"/>
</dbReference>
<gene>
    <name evidence="1" type="ORF">Tco_0655265</name>
</gene>
<reference evidence="1" key="2">
    <citation type="submission" date="2022-01" db="EMBL/GenBank/DDBJ databases">
        <authorList>
            <person name="Yamashiro T."/>
            <person name="Shiraishi A."/>
            <person name="Satake H."/>
            <person name="Nakayama K."/>
        </authorList>
    </citation>
    <scope>NUCLEOTIDE SEQUENCE</scope>
</reference>
<name>A0ABQ4X6M4_9ASTR</name>
<proteinExistence type="predicted"/>
<evidence type="ECO:0000313" key="1">
    <source>
        <dbReference type="EMBL" id="GJS60481.1"/>
    </source>
</evidence>
<dbReference type="EMBL" id="BQNB010009223">
    <property type="protein sequence ID" value="GJS60481.1"/>
    <property type="molecule type" value="Genomic_DNA"/>
</dbReference>
<evidence type="ECO:0008006" key="3">
    <source>
        <dbReference type="Google" id="ProtNLM"/>
    </source>
</evidence>
<accession>A0ABQ4X6M4</accession>